<evidence type="ECO:0000313" key="13">
    <source>
        <dbReference type="EMBL" id="MEQ3354068.1"/>
    </source>
</evidence>
<keyword evidence="4" id="KW-0808">Transferase</keyword>
<feature type="transmembrane region" description="Helical" evidence="10">
    <location>
        <begin position="21"/>
        <end position="44"/>
    </location>
</feature>
<comment type="caution">
    <text evidence="13">The sequence shown here is derived from an EMBL/GenBank/DDBJ whole genome shotgun (WGS) entry which is preliminary data.</text>
</comment>
<evidence type="ECO:0000313" key="14">
    <source>
        <dbReference type="Proteomes" id="UP001481872"/>
    </source>
</evidence>
<organism evidence="13 14">
    <name type="scientific">Aedoeadaptatus acetigenes</name>
    <dbReference type="NCBI Taxonomy" id="2981723"/>
    <lineage>
        <taxon>Bacteria</taxon>
        <taxon>Bacillati</taxon>
        <taxon>Bacillota</taxon>
        <taxon>Tissierellia</taxon>
        <taxon>Tissierellales</taxon>
        <taxon>Peptoniphilaceae</taxon>
        <taxon>Aedoeadaptatus</taxon>
    </lineage>
</organism>
<name>A0ABV1J836_9FIRM</name>
<dbReference type="InterPro" id="IPR023346">
    <property type="entry name" value="Lysozyme-like_dom_sf"/>
</dbReference>
<dbReference type="Proteomes" id="UP001481872">
    <property type="component" value="Unassembled WGS sequence"/>
</dbReference>
<keyword evidence="10" id="KW-0472">Membrane</keyword>
<comment type="catalytic activity">
    <reaction evidence="8">
        <text>[GlcNAc-(1-&gt;4)-Mur2Ac(oyl-L-Ala-gamma-D-Glu-L-Lys-D-Ala-D-Ala)](n)-di-trans,octa-cis-undecaprenyl diphosphate + beta-D-GlcNAc-(1-&gt;4)-Mur2Ac(oyl-L-Ala-gamma-D-Glu-L-Lys-D-Ala-D-Ala)-di-trans,octa-cis-undecaprenyl diphosphate = [GlcNAc-(1-&gt;4)-Mur2Ac(oyl-L-Ala-gamma-D-Glu-L-Lys-D-Ala-D-Ala)](n+1)-di-trans,octa-cis-undecaprenyl diphosphate + di-trans,octa-cis-undecaprenyl diphosphate + H(+)</text>
        <dbReference type="Rhea" id="RHEA:23708"/>
        <dbReference type="Rhea" id="RHEA-COMP:9602"/>
        <dbReference type="Rhea" id="RHEA-COMP:9603"/>
        <dbReference type="ChEBI" id="CHEBI:15378"/>
        <dbReference type="ChEBI" id="CHEBI:58405"/>
        <dbReference type="ChEBI" id="CHEBI:60033"/>
        <dbReference type="ChEBI" id="CHEBI:78435"/>
        <dbReference type="EC" id="2.4.99.28"/>
    </reaction>
</comment>
<protein>
    <submittedName>
        <fullName evidence="13">Transglycosylase domain-containing protein</fullName>
    </submittedName>
</protein>
<dbReference type="Pfam" id="PF00905">
    <property type="entry name" value="Transpeptidase"/>
    <property type="match status" value="1"/>
</dbReference>
<evidence type="ECO:0000256" key="3">
    <source>
        <dbReference type="ARBA" id="ARBA00022676"/>
    </source>
</evidence>
<evidence type="ECO:0000256" key="2">
    <source>
        <dbReference type="ARBA" id="ARBA00022670"/>
    </source>
</evidence>
<comment type="catalytic activity">
    <reaction evidence="7">
        <text>Preferential cleavage: (Ac)2-L-Lys-D-Ala-|-D-Ala. Also transpeptidation of peptidyl-alanyl moieties that are N-acyl substituents of D-alanine.</text>
        <dbReference type="EC" id="3.4.16.4"/>
    </reaction>
</comment>
<sequence length="793" mass="87318">MGKRSGRNQREGNSLRWSSAFKILLLLIVIAGITMVGIAVAYAVTAISQSPAIDPKNIRSAISETSVVRDKNGDNVEQLVQNEFSEWVPIKRMPDYLLDAAVAIEDQRFYEHHGVDFRRLVSATLRNLQSMDFSQGGSTITMQVAKNLYTSPVKSYARKFQDIYYAFQLESNLSKEQILEAYLNSAAFSKGTKGVEAASKSFFDKDVSELSLAEAAMIVGITNRPSEYTPFNAVPIEEGDDLDTIEFSLIPAESIGAEVTERDKELGDALAEKDLIDPFEHSQIASGVLVARKAVANPASKKRQELILHKMNSLGMIDESTMKEAINEEIHLDLGTHTTKGISSYYVDAVKDEVLDILKEKGYKKDEAQKILYNGGLVIDTPLDLNIQKILEEKVAQNSFFPGRHTNEKGIIQPQVGITIMDHHNGEVVAIVGGRGIGGNNILNRAKNPRQPGSSIKPIGPYLALLNKGGTAGDVYRDLPRPGGWPKNSTGYQGWATVRNLVRNSSNVGAYLVGKGLAPGEDEAAQMMIDNLKKMQISSLVLPEDQDKYPNIDTMKYNDVNLAALTLGGMTVGISPLEMAGAFSTFPNEGKFIKPTFIDKITDKSGKVIYENPKEEVEITSPQNAYIMTSMLETVVKSGTGTYANFSGQAIAGKTGTTNRKRDSWFVGFTPYYTGAVWIGNDDNTPLWDYSRMAANLWRSIMRDVHADLEYKDFVEPEEGLYKKYIPVSGYTEIFAEGTSPKGLRNLYRNVPPKPKKTEEDKDKDQDKQNGNSDSQSSKGGNKSGQQGGNNEN</sequence>
<gene>
    <name evidence="13" type="ORF">AAA081_07155</name>
</gene>
<dbReference type="InterPro" id="IPR050396">
    <property type="entry name" value="Glycosyltr_51/Transpeptidase"/>
</dbReference>
<keyword evidence="3" id="KW-0328">Glycosyltransferase</keyword>
<evidence type="ECO:0000256" key="1">
    <source>
        <dbReference type="ARBA" id="ARBA00022645"/>
    </source>
</evidence>
<dbReference type="RefSeq" id="WP_349054375.1">
    <property type="nucleotide sequence ID" value="NZ_JBBNPS010000021.1"/>
</dbReference>
<feature type="domain" description="Penicillin-binding protein transpeptidase" evidence="11">
    <location>
        <begin position="417"/>
        <end position="679"/>
    </location>
</feature>
<dbReference type="Pfam" id="PF00912">
    <property type="entry name" value="Transgly"/>
    <property type="match status" value="1"/>
</dbReference>
<dbReference type="InterPro" id="IPR001264">
    <property type="entry name" value="Glyco_trans_51"/>
</dbReference>
<keyword evidence="6" id="KW-0511">Multifunctional enzyme</keyword>
<evidence type="ECO:0000256" key="7">
    <source>
        <dbReference type="ARBA" id="ARBA00034000"/>
    </source>
</evidence>
<keyword evidence="10" id="KW-0812">Transmembrane</keyword>
<dbReference type="PANTHER" id="PTHR32282:SF33">
    <property type="entry name" value="PEPTIDOGLYCAN GLYCOSYLTRANSFERASE"/>
    <property type="match status" value="1"/>
</dbReference>
<dbReference type="Gene3D" id="1.10.3810.10">
    <property type="entry name" value="Biosynthetic peptidoglycan transglycosylase-like"/>
    <property type="match status" value="1"/>
</dbReference>
<evidence type="ECO:0000256" key="9">
    <source>
        <dbReference type="SAM" id="MobiDB-lite"/>
    </source>
</evidence>
<keyword evidence="10" id="KW-1133">Transmembrane helix</keyword>
<feature type="region of interest" description="Disordered" evidence="9">
    <location>
        <begin position="742"/>
        <end position="793"/>
    </location>
</feature>
<reference evidence="13 14" key="1">
    <citation type="submission" date="2024-04" db="EMBL/GenBank/DDBJ databases">
        <title>Human intestinal bacterial collection.</title>
        <authorList>
            <person name="Pauvert C."/>
            <person name="Hitch T.C.A."/>
            <person name="Clavel T."/>
        </authorList>
    </citation>
    <scope>NUCLEOTIDE SEQUENCE [LARGE SCALE GENOMIC DNA]</scope>
    <source>
        <strain evidence="13 14">CLA-SR-H026</strain>
    </source>
</reference>
<keyword evidence="2" id="KW-0645">Protease</keyword>
<dbReference type="SUPFAM" id="SSF53955">
    <property type="entry name" value="Lysozyme-like"/>
    <property type="match status" value="1"/>
</dbReference>
<keyword evidence="1" id="KW-0121">Carboxypeptidase</keyword>
<accession>A0ABV1J836</accession>
<evidence type="ECO:0000259" key="11">
    <source>
        <dbReference type="Pfam" id="PF00905"/>
    </source>
</evidence>
<dbReference type="EMBL" id="JBBNPS010000021">
    <property type="protein sequence ID" value="MEQ3354068.1"/>
    <property type="molecule type" value="Genomic_DNA"/>
</dbReference>
<keyword evidence="5" id="KW-0378">Hydrolase</keyword>
<evidence type="ECO:0000259" key="12">
    <source>
        <dbReference type="Pfam" id="PF00912"/>
    </source>
</evidence>
<proteinExistence type="predicted"/>
<dbReference type="InterPro" id="IPR012338">
    <property type="entry name" value="Beta-lactam/transpept-like"/>
</dbReference>
<evidence type="ECO:0000256" key="10">
    <source>
        <dbReference type="SAM" id="Phobius"/>
    </source>
</evidence>
<evidence type="ECO:0000256" key="6">
    <source>
        <dbReference type="ARBA" id="ARBA00023268"/>
    </source>
</evidence>
<feature type="domain" description="Glycosyl transferase family 51" evidence="12">
    <location>
        <begin position="75"/>
        <end position="233"/>
    </location>
</feature>
<dbReference type="InterPro" id="IPR036950">
    <property type="entry name" value="PBP_transglycosylase"/>
</dbReference>
<feature type="compositionally biased region" description="Gly residues" evidence="9">
    <location>
        <begin position="782"/>
        <end position="793"/>
    </location>
</feature>
<dbReference type="SUPFAM" id="SSF56601">
    <property type="entry name" value="beta-lactamase/transpeptidase-like"/>
    <property type="match status" value="1"/>
</dbReference>
<evidence type="ECO:0000256" key="4">
    <source>
        <dbReference type="ARBA" id="ARBA00022679"/>
    </source>
</evidence>
<keyword evidence="14" id="KW-1185">Reference proteome</keyword>
<evidence type="ECO:0000256" key="5">
    <source>
        <dbReference type="ARBA" id="ARBA00022801"/>
    </source>
</evidence>
<feature type="compositionally biased region" description="Low complexity" evidence="9">
    <location>
        <begin position="769"/>
        <end position="781"/>
    </location>
</feature>
<evidence type="ECO:0000256" key="8">
    <source>
        <dbReference type="ARBA" id="ARBA00049902"/>
    </source>
</evidence>
<dbReference type="InterPro" id="IPR001460">
    <property type="entry name" value="PCN-bd_Tpept"/>
</dbReference>
<dbReference type="PANTHER" id="PTHR32282">
    <property type="entry name" value="BINDING PROTEIN TRANSPEPTIDASE, PUTATIVE-RELATED"/>
    <property type="match status" value="1"/>
</dbReference>
<feature type="compositionally biased region" description="Basic and acidic residues" evidence="9">
    <location>
        <begin position="756"/>
        <end position="768"/>
    </location>
</feature>
<dbReference type="Gene3D" id="3.40.710.10">
    <property type="entry name" value="DD-peptidase/beta-lactamase superfamily"/>
    <property type="match status" value="1"/>
</dbReference>